<reference evidence="2" key="1">
    <citation type="journal article" date="2023" name="Int. J. Syst. Evol. Microbiol.">
        <title>Claveliimonas bilis gen. nov., sp. nov., deoxycholic acid-producing bacteria isolated from human faeces, and reclassification of Sellimonas monacensis Zenner et al. 2021 as Claveliimonas monacensis comb. nov.</title>
        <authorList>
            <person name="Hisatomi A."/>
            <person name="Kastawa N.W.E.P.G."/>
            <person name="Song I."/>
            <person name="Ohkuma M."/>
            <person name="Fukiya S."/>
            <person name="Sakamoto M."/>
        </authorList>
    </citation>
    <scope>NUCLEOTIDE SEQUENCE [LARGE SCALE GENOMIC DNA]</scope>
    <source>
        <strain evidence="2">12BBH14</strain>
    </source>
</reference>
<dbReference type="RefSeq" id="WP_316264428.1">
    <property type="nucleotide sequence ID" value="NZ_AP027742.1"/>
</dbReference>
<organism evidence="1 2">
    <name type="scientific">Claveliimonas bilis</name>
    <dbReference type="NCBI Taxonomy" id="3028070"/>
    <lineage>
        <taxon>Bacteria</taxon>
        <taxon>Bacillati</taxon>
        <taxon>Bacillota</taxon>
        <taxon>Clostridia</taxon>
        <taxon>Lachnospirales</taxon>
        <taxon>Lachnospiraceae</taxon>
        <taxon>Claveliimonas</taxon>
    </lineage>
</organism>
<keyword evidence="2" id="KW-1185">Reference proteome</keyword>
<evidence type="ECO:0000313" key="2">
    <source>
        <dbReference type="Proteomes" id="UP001305815"/>
    </source>
</evidence>
<evidence type="ECO:0000313" key="1">
    <source>
        <dbReference type="EMBL" id="BDZ77378.1"/>
    </source>
</evidence>
<protein>
    <submittedName>
        <fullName evidence="1">Uncharacterized protein</fullName>
    </submittedName>
</protein>
<dbReference type="Proteomes" id="UP001305815">
    <property type="component" value="Chromosome"/>
</dbReference>
<dbReference type="EMBL" id="AP027742">
    <property type="protein sequence ID" value="BDZ77378.1"/>
    <property type="molecule type" value="Genomic_DNA"/>
</dbReference>
<accession>A0ABM8I613</accession>
<gene>
    <name evidence="1" type="ORF">Lac1_15610</name>
</gene>
<sequence>MEGCEEKDRGEILSVNQKDEKVEILLSKSGETVSLDFSEMEESGGADLKEGDYIYYSTWGNTPEKLDTIEKTAPYTLNYEVGSGEIVSIDTEEMIMTVELDRGMEFYDDSTAVLDYSCSTGWLKNNKDFEVNPGESIYYSFFDGKPEEIYCIERIVSEEA</sequence>
<proteinExistence type="predicted"/>
<name>A0ABM8I613_9FIRM</name>